<reference evidence="2 3" key="1">
    <citation type="submission" date="2024-08" db="EMBL/GenBank/DDBJ databases">
        <title>Whole-genome sequencing of halo(alkali)philic microorganisms from hypersaline lakes.</title>
        <authorList>
            <person name="Sorokin D.Y."/>
            <person name="Merkel A.Y."/>
            <person name="Messina E."/>
            <person name="Yakimov M."/>
        </authorList>
    </citation>
    <scope>NUCLEOTIDE SEQUENCE [LARGE SCALE GENOMIC DNA]</scope>
    <source>
        <strain evidence="2 3">AB-hyl4</strain>
    </source>
</reference>
<dbReference type="PANTHER" id="PTHR37947">
    <property type="entry name" value="BLL2462 PROTEIN"/>
    <property type="match status" value="1"/>
</dbReference>
<keyword evidence="3" id="KW-1185">Reference proteome</keyword>
<evidence type="ECO:0000259" key="1">
    <source>
        <dbReference type="Pfam" id="PF07090"/>
    </source>
</evidence>
<sequence length="263" mass="29952">MAKVYYIGDWAIQMGPIYAETPFNYAWKGTDLINYGQWLKDALANADQHDVASVPTWDFYRLPPGGYEDVLESHDVIIFSDVEAKNFQLDPSFFQRERFGKQVLTFPDRVRLTTEAIRRGKGMMFLGGWLSFNGEMGKGGWGRTRLHEVLPVTCLEHEDLVESTEGFTAVAEQPDHPILKGIDLATLPPILGYNRVQPREGCDIIARWRETGDIMLAVGKVDRGRVLAYTSDPAPHWGCNFVFWEQYPRFWENALAWTLGETG</sequence>
<keyword evidence="2" id="KW-0315">Glutamine amidotransferase</keyword>
<dbReference type="Pfam" id="PF07090">
    <property type="entry name" value="GATase1_like"/>
    <property type="match status" value="1"/>
</dbReference>
<evidence type="ECO:0000313" key="2">
    <source>
        <dbReference type="EMBL" id="MFA9477818.1"/>
    </source>
</evidence>
<dbReference type="RefSeq" id="WP_425344743.1">
    <property type="nucleotide sequence ID" value="NZ_JBGUBD010000003.1"/>
</dbReference>
<dbReference type="EMBL" id="JBGUBD010000003">
    <property type="protein sequence ID" value="MFA9477818.1"/>
    <property type="molecule type" value="Genomic_DNA"/>
</dbReference>
<organism evidence="2 3">
    <name type="scientific">Natronomicrosphaera hydrolytica</name>
    <dbReference type="NCBI Taxonomy" id="3242702"/>
    <lineage>
        <taxon>Bacteria</taxon>
        <taxon>Pseudomonadati</taxon>
        <taxon>Planctomycetota</taxon>
        <taxon>Phycisphaerae</taxon>
        <taxon>Phycisphaerales</taxon>
        <taxon>Phycisphaeraceae</taxon>
        <taxon>Natronomicrosphaera</taxon>
    </lineage>
</organism>
<feature type="domain" description="Putative glutamine amidotransferase" evidence="1">
    <location>
        <begin position="37"/>
        <end position="257"/>
    </location>
</feature>
<name>A0ABV4U6C9_9BACT</name>
<accession>A0ABV4U6C9</accession>
<dbReference type="Gene3D" id="3.40.50.880">
    <property type="match status" value="1"/>
</dbReference>
<dbReference type="PANTHER" id="PTHR37947:SF1">
    <property type="entry name" value="BLL2462 PROTEIN"/>
    <property type="match status" value="1"/>
</dbReference>
<protein>
    <submittedName>
        <fullName evidence="2">Glutamine amidotransferase</fullName>
    </submittedName>
</protein>
<comment type="caution">
    <text evidence="2">The sequence shown here is derived from an EMBL/GenBank/DDBJ whole genome shotgun (WGS) entry which is preliminary data.</text>
</comment>
<proteinExistence type="predicted"/>
<dbReference type="SUPFAM" id="SSF52317">
    <property type="entry name" value="Class I glutamine amidotransferase-like"/>
    <property type="match status" value="1"/>
</dbReference>
<gene>
    <name evidence="2" type="ORF">ACERK3_05860</name>
</gene>
<dbReference type="InterPro" id="IPR010768">
    <property type="entry name" value="GATase1-like"/>
</dbReference>
<evidence type="ECO:0000313" key="3">
    <source>
        <dbReference type="Proteomes" id="UP001575105"/>
    </source>
</evidence>
<dbReference type="InterPro" id="IPR029062">
    <property type="entry name" value="Class_I_gatase-like"/>
</dbReference>
<dbReference type="Proteomes" id="UP001575105">
    <property type="component" value="Unassembled WGS sequence"/>
</dbReference>